<dbReference type="EMBL" id="BOMS01000107">
    <property type="protein sequence ID" value="GIE70559.1"/>
    <property type="molecule type" value="Genomic_DNA"/>
</dbReference>
<organism evidence="3 4">
    <name type="scientific">Actinoplanes palleronii</name>
    <dbReference type="NCBI Taxonomy" id="113570"/>
    <lineage>
        <taxon>Bacteria</taxon>
        <taxon>Bacillati</taxon>
        <taxon>Actinomycetota</taxon>
        <taxon>Actinomycetes</taxon>
        <taxon>Micromonosporales</taxon>
        <taxon>Micromonosporaceae</taxon>
        <taxon>Actinoplanes</taxon>
    </lineage>
</organism>
<keyword evidence="2" id="KW-0812">Transmembrane</keyword>
<accession>A0ABQ4BIQ1</accession>
<evidence type="ECO:0000313" key="4">
    <source>
        <dbReference type="Proteomes" id="UP000624709"/>
    </source>
</evidence>
<feature type="transmembrane region" description="Helical" evidence="2">
    <location>
        <begin position="17"/>
        <end position="41"/>
    </location>
</feature>
<evidence type="ECO:0000256" key="1">
    <source>
        <dbReference type="SAM" id="MobiDB-lite"/>
    </source>
</evidence>
<reference evidence="3 4" key="1">
    <citation type="submission" date="2021-01" db="EMBL/GenBank/DDBJ databases">
        <title>Whole genome shotgun sequence of Actinoplanes palleronii NBRC 14916.</title>
        <authorList>
            <person name="Komaki H."/>
            <person name="Tamura T."/>
        </authorList>
    </citation>
    <scope>NUCLEOTIDE SEQUENCE [LARGE SCALE GENOMIC DNA]</scope>
    <source>
        <strain evidence="3 4">NBRC 14916</strain>
    </source>
</reference>
<sequence length="97" mass="10807">MAQWSVYGNVVMATGKIGLAVVSPSLFLIVNGVFNLGLAAAKHLAISTHRKSPERDAVHRRGPRRRQLHRVHRRLPRFRRGRNRAVHVPAPVDPPPG</sequence>
<keyword evidence="2" id="KW-0472">Membrane</keyword>
<name>A0ABQ4BIQ1_9ACTN</name>
<gene>
    <name evidence="3" type="ORF">Apa02nite_066670</name>
</gene>
<comment type="caution">
    <text evidence="3">The sequence shown here is derived from an EMBL/GenBank/DDBJ whole genome shotgun (WGS) entry which is preliminary data.</text>
</comment>
<feature type="region of interest" description="Disordered" evidence="1">
    <location>
        <begin position="77"/>
        <end position="97"/>
    </location>
</feature>
<proteinExistence type="predicted"/>
<keyword evidence="2" id="KW-1133">Transmembrane helix</keyword>
<protein>
    <submittedName>
        <fullName evidence="3">Uncharacterized protein</fullName>
    </submittedName>
</protein>
<evidence type="ECO:0000256" key="2">
    <source>
        <dbReference type="SAM" id="Phobius"/>
    </source>
</evidence>
<evidence type="ECO:0000313" key="3">
    <source>
        <dbReference type="EMBL" id="GIE70559.1"/>
    </source>
</evidence>
<dbReference type="Proteomes" id="UP000624709">
    <property type="component" value="Unassembled WGS sequence"/>
</dbReference>
<keyword evidence="4" id="KW-1185">Reference proteome</keyword>